<dbReference type="InterPro" id="IPR048751">
    <property type="entry name" value="CCDC138_CC"/>
</dbReference>
<dbReference type="Pfam" id="PF21037">
    <property type="entry name" value="CCDC138_cc"/>
    <property type="match status" value="1"/>
</dbReference>
<dbReference type="Ensembl" id="ENSCPRT00005026173.1">
    <property type="protein sequence ID" value="ENSCPRP00005022383.1"/>
    <property type="gene ID" value="ENSCPRG00005015606.1"/>
</dbReference>
<evidence type="ECO:0000259" key="3">
    <source>
        <dbReference type="Pfam" id="PF21037"/>
    </source>
</evidence>
<feature type="domain" description="Coiled-coil" evidence="2">
    <location>
        <begin position="364"/>
        <end position="652"/>
    </location>
</feature>
<dbReference type="InterPro" id="IPR038798">
    <property type="entry name" value="CCDC138"/>
</dbReference>
<dbReference type="Proteomes" id="UP000594220">
    <property type="component" value="Unplaced"/>
</dbReference>
<evidence type="ECO:0000259" key="2">
    <source>
        <dbReference type="Pfam" id="PF21035"/>
    </source>
</evidence>
<evidence type="ECO:0000313" key="5">
    <source>
        <dbReference type="Proteomes" id="UP000594220"/>
    </source>
</evidence>
<proteinExistence type="predicted"/>
<dbReference type="CTD" id="165055"/>
<reference evidence="4" key="2">
    <citation type="submission" date="2025-09" db="UniProtKB">
        <authorList>
            <consortium name="Ensembl"/>
        </authorList>
    </citation>
    <scope>IDENTIFICATION</scope>
</reference>
<name>A0A7M4G0Z7_CROPO</name>
<dbReference type="InterPro" id="IPR048750">
    <property type="entry name" value="CCDC138_C"/>
</dbReference>
<feature type="domain" description="Coiled-coil-domain-containing protein 138 coiled-coil" evidence="3">
    <location>
        <begin position="265"/>
        <end position="323"/>
    </location>
</feature>
<keyword evidence="1" id="KW-0175">Coiled coil</keyword>
<dbReference type="RefSeq" id="XP_019385145.1">
    <property type="nucleotide sequence ID" value="XM_019529600.1"/>
</dbReference>
<dbReference type="GeneTree" id="ENSGT00390000000217"/>
<organism evidence="4 5">
    <name type="scientific">Crocodylus porosus</name>
    <name type="common">Saltwater crocodile</name>
    <name type="synonym">Estuarine crocodile</name>
    <dbReference type="NCBI Taxonomy" id="8502"/>
    <lineage>
        <taxon>Eukaryota</taxon>
        <taxon>Metazoa</taxon>
        <taxon>Chordata</taxon>
        <taxon>Craniata</taxon>
        <taxon>Vertebrata</taxon>
        <taxon>Euteleostomi</taxon>
        <taxon>Archelosauria</taxon>
        <taxon>Archosauria</taxon>
        <taxon>Crocodylia</taxon>
        <taxon>Longirostres</taxon>
        <taxon>Crocodylidae</taxon>
        <taxon>Crocodylus</taxon>
    </lineage>
</organism>
<dbReference type="AlphaFoldDB" id="A0A7M4G0Z7"/>
<dbReference type="PANTHER" id="PTHR34523:SF1">
    <property type="entry name" value="COILED-COIL DOMAIN-CONTAINING PROTEIN 138"/>
    <property type="match status" value="1"/>
</dbReference>
<dbReference type="Gene3D" id="1.20.5.340">
    <property type="match status" value="1"/>
</dbReference>
<dbReference type="Pfam" id="PF21035">
    <property type="entry name" value="CCDC138_C"/>
    <property type="match status" value="1"/>
</dbReference>
<evidence type="ECO:0000313" key="4">
    <source>
        <dbReference type="Ensembl" id="ENSCPRP00005022383.1"/>
    </source>
</evidence>
<evidence type="ECO:0000256" key="1">
    <source>
        <dbReference type="SAM" id="Coils"/>
    </source>
</evidence>
<dbReference type="KEGG" id="cpoo:109306273"/>
<accession>A0A7M4G0Z7</accession>
<protein>
    <submittedName>
        <fullName evidence="4">Coiled-coil domain containing 138</fullName>
    </submittedName>
</protein>
<dbReference type="PANTHER" id="PTHR34523">
    <property type="entry name" value="COILED-COIL DOMAIN-CONTAINING PROTEIN 138"/>
    <property type="match status" value="1"/>
</dbReference>
<reference evidence="4" key="1">
    <citation type="submission" date="2025-08" db="UniProtKB">
        <authorList>
            <consortium name="Ensembl"/>
        </authorList>
    </citation>
    <scope>IDENTIFICATION</scope>
</reference>
<feature type="coiled-coil region" evidence="1">
    <location>
        <begin position="246"/>
        <end position="322"/>
    </location>
</feature>
<dbReference type="OMA" id="EWISDHH"/>
<gene>
    <name evidence="4" type="primary">CCDC138</name>
</gene>
<keyword evidence="5" id="KW-1185">Reference proteome</keyword>
<dbReference type="OrthoDB" id="2161164at2759"/>
<sequence>MTSPVLSRSLERLRRRYLRGDRGPVGDCLSGALQTKSKSENSPTYTGNLDSLLDNTVVSLSINASQSKSSQIGRKYYTKPFDDLCKMFKNLDCFDDELNYLHDSSQLELEEEDIVNVYGNDIIKNTAMHTETDVTLPSNLAANTVTGSDFNTSSDLGRKTRSRPETKALSGQSLIPSHIKQIYQELFVIHQKLQQENSAQQEYTLQLQKREQFLAEREALLFRHEAALTKIRGVEEEVHAKFQMIKEQYETEVKQLSDALREKTKENKRLKSSFDTLKEMNDSLRKQLSDVSDQNKKLEVEAKKVQARLENLQRKHEFLIIQKSKDVSQAVQQSKPVKQEKMVSTSKIAKVPLNLHVYDLLTVLMDWISDQYLSKMKAEEERENSHKVMCTSQKNYTQEKCAKLLPMVAEQLQWMPFVNPQLHRSVIKFIYWAVRQLDSGTQHTTMTSTMRRLGEDIFRGIISKGNQHSSSEQPTDNKPKSAAFFKSSILPLRFVSTLIVLKTVTQADYLAQAFDSLCMDLKTDEGKTIFLEYQSVPVILSHLKISSRGLLSNALDALLQMTMESGFLQPFLEACSNESFFRTCSVLLRNPKLDLQILEKLSILLQKLSRIKSNKKMFELFTLHLMIQELQRTTHPDHAFLSINLNSILFNLGLRKNNSLVSNLNTSH</sequence>
<dbReference type="GeneID" id="109306273"/>